<dbReference type="AlphaFoldDB" id="A0A428N2U7"/>
<gene>
    <name evidence="1" type="ORF">D7Z54_14290</name>
</gene>
<dbReference type="RefSeq" id="WP_125556537.1">
    <property type="nucleotide sequence ID" value="NZ_RBVX01000013.1"/>
</dbReference>
<dbReference type="Proteomes" id="UP000275076">
    <property type="component" value="Unassembled WGS sequence"/>
</dbReference>
<evidence type="ECO:0000313" key="1">
    <source>
        <dbReference type="EMBL" id="RSL32617.1"/>
    </source>
</evidence>
<accession>A0A428N2U7</accession>
<keyword evidence="2" id="KW-1185">Reference proteome</keyword>
<comment type="caution">
    <text evidence="1">The sequence shown here is derived from an EMBL/GenBank/DDBJ whole genome shotgun (WGS) entry which is preliminary data.</text>
</comment>
<name>A0A428N2U7_9BACI</name>
<evidence type="ECO:0000313" key="2">
    <source>
        <dbReference type="Proteomes" id="UP000275076"/>
    </source>
</evidence>
<organism evidence="1 2">
    <name type="scientific">Salibacterium salarium</name>
    <dbReference type="NCBI Taxonomy" id="284579"/>
    <lineage>
        <taxon>Bacteria</taxon>
        <taxon>Bacillati</taxon>
        <taxon>Bacillota</taxon>
        <taxon>Bacilli</taxon>
        <taxon>Bacillales</taxon>
        <taxon>Bacillaceae</taxon>
    </lineage>
</organism>
<sequence length="78" mass="8798">MNNNLERILDQYPIHPVTFTRFGKAVKVEAAEGTFALKETHIDPNKAERFLQTLRFFEKQQLPAVTPVLPTKMGSGAV</sequence>
<dbReference type="Gene3D" id="3.30.200.20">
    <property type="entry name" value="Phosphorylase Kinase, domain 1"/>
    <property type="match status" value="1"/>
</dbReference>
<dbReference type="EMBL" id="RBVX01000013">
    <property type="protein sequence ID" value="RSL32617.1"/>
    <property type="molecule type" value="Genomic_DNA"/>
</dbReference>
<proteinExistence type="predicted"/>
<dbReference type="OrthoDB" id="2379727at2"/>
<reference evidence="1 2" key="1">
    <citation type="submission" date="2018-10" db="EMBL/GenBank/DDBJ databases">
        <title>Draft genome sequence of Bacillus salarius IM0101, isolated from a hypersaline soil in Inner Mongolia, China.</title>
        <authorList>
            <person name="Yamprayoonswat W."/>
            <person name="Boonvisut S."/>
            <person name="Jumpathong W."/>
            <person name="Sittihan S."/>
            <person name="Ruangsuj P."/>
            <person name="Wanthongcharoen S."/>
            <person name="Thongpramul N."/>
            <person name="Pimmason S."/>
            <person name="Yu B."/>
            <person name="Yasawong M."/>
        </authorList>
    </citation>
    <scope>NUCLEOTIDE SEQUENCE [LARGE SCALE GENOMIC DNA]</scope>
    <source>
        <strain evidence="1 2">IM0101</strain>
    </source>
</reference>
<protein>
    <submittedName>
        <fullName evidence="1">Uncharacterized protein</fullName>
    </submittedName>
</protein>